<dbReference type="EMBL" id="KK101776">
    <property type="protein sequence ID" value="KIY99678.1"/>
    <property type="molecule type" value="Genomic_DNA"/>
</dbReference>
<feature type="non-terminal residue" evidence="1">
    <location>
        <position position="1"/>
    </location>
</feature>
<gene>
    <name evidence="1" type="ORF">MNEG_8286</name>
</gene>
<dbReference type="RefSeq" id="XP_013898698.1">
    <property type="nucleotide sequence ID" value="XM_014043244.1"/>
</dbReference>
<reference evidence="1 2" key="1">
    <citation type="journal article" date="2013" name="BMC Genomics">
        <title>Reconstruction of the lipid metabolism for the microalga Monoraphidium neglectum from its genome sequence reveals characteristics suitable for biofuel production.</title>
        <authorList>
            <person name="Bogen C."/>
            <person name="Al-Dilaimi A."/>
            <person name="Albersmeier A."/>
            <person name="Wichmann J."/>
            <person name="Grundmann M."/>
            <person name="Rupp O."/>
            <person name="Lauersen K.J."/>
            <person name="Blifernez-Klassen O."/>
            <person name="Kalinowski J."/>
            <person name="Goesmann A."/>
            <person name="Mussgnug J.H."/>
            <person name="Kruse O."/>
        </authorList>
    </citation>
    <scope>NUCLEOTIDE SEQUENCE [LARGE SCALE GENOMIC DNA]</scope>
    <source>
        <strain evidence="1 2">SAG 48.87</strain>
    </source>
</reference>
<dbReference type="Proteomes" id="UP000054498">
    <property type="component" value="Unassembled WGS sequence"/>
</dbReference>
<sequence length="74" mass="7616">PAMRTVATVPTVPSEATGVLTGGSNLACACRNANRNPVTGAAISCNCYFVDQSRARSCAGAQFGQASGLWYRSC</sequence>
<keyword evidence="2" id="KW-1185">Reference proteome</keyword>
<accession>A0A0D2KWR1</accession>
<protein>
    <submittedName>
        <fullName evidence="1">Uncharacterized protein</fullName>
    </submittedName>
</protein>
<organism evidence="1 2">
    <name type="scientific">Monoraphidium neglectum</name>
    <dbReference type="NCBI Taxonomy" id="145388"/>
    <lineage>
        <taxon>Eukaryota</taxon>
        <taxon>Viridiplantae</taxon>
        <taxon>Chlorophyta</taxon>
        <taxon>core chlorophytes</taxon>
        <taxon>Chlorophyceae</taxon>
        <taxon>CS clade</taxon>
        <taxon>Sphaeropleales</taxon>
        <taxon>Selenastraceae</taxon>
        <taxon>Monoraphidium</taxon>
    </lineage>
</organism>
<proteinExistence type="predicted"/>
<dbReference type="AlphaFoldDB" id="A0A0D2KWR1"/>
<evidence type="ECO:0000313" key="1">
    <source>
        <dbReference type="EMBL" id="KIY99678.1"/>
    </source>
</evidence>
<evidence type="ECO:0000313" key="2">
    <source>
        <dbReference type="Proteomes" id="UP000054498"/>
    </source>
</evidence>
<dbReference type="KEGG" id="mng:MNEG_8286"/>
<dbReference type="GeneID" id="25741162"/>
<name>A0A0D2KWR1_9CHLO</name>